<dbReference type="EMBL" id="FCOK02000098">
    <property type="protein sequence ID" value="SAL69639.1"/>
    <property type="molecule type" value="Genomic_DNA"/>
</dbReference>
<reference evidence="1 2" key="1">
    <citation type="submission" date="2016-01" db="EMBL/GenBank/DDBJ databases">
        <authorList>
            <person name="Oliw E.H."/>
        </authorList>
    </citation>
    <scope>NUCLEOTIDE SEQUENCE [LARGE SCALE GENOMIC DNA]</scope>
    <source>
        <strain evidence="1">LMG 27134</strain>
    </source>
</reference>
<dbReference type="SUPFAM" id="SSF46785">
    <property type="entry name" value="Winged helix' DNA-binding domain"/>
    <property type="match status" value="1"/>
</dbReference>
<evidence type="ECO:0000313" key="1">
    <source>
        <dbReference type="EMBL" id="SAL69639.1"/>
    </source>
</evidence>
<dbReference type="GeneID" id="77199478"/>
<dbReference type="OrthoDB" id="5514107at2"/>
<gene>
    <name evidence="1" type="ORF">AWB69_08240</name>
</gene>
<dbReference type="AlphaFoldDB" id="A0A158JMI5"/>
<sequence>MKNTVLETAVGTEAEFFARGRRIAQRADRNERIPEAHVVTFEDPADLARLLTAARIGLFQAIKAEPASITGIATRLHRDRSAVKRDVDALLRAGLVSVETAVNAGHGNHKVVRAVASRVDLHVLIA</sequence>
<dbReference type="Pfam" id="PF25212">
    <property type="entry name" value="HVO_A0114"/>
    <property type="match status" value="1"/>
</dbReference>
<protein>
    <submittedName>
        <fullName evidence="1">Helix-turn-helix domain protein</fullName>
    </submittedName>
</protein>
<name>A0A158JMI5_9BURK</name>
<proteinExistence type="predicted"/>
<evidence type="ECO:0000313" key="2">
    <source>
        <dbReference type="Proteomes" id="UP000054683"/>
    </source>
</evidence>
<dbReference type="RefSeq" id="WP_007182513.1">
    <property type="nucleotide sequence ID" value="NZ_FCOK02000098.1"/>
</dbReference>
<dbReference type="InterPro" id="IPR036390">
    <property type="entry name" value="WH_DNA-bd_sf"/>
</dbReference>
<organism evidence="1 2">
    <name type="scientific">Caballeronia udeis</name>
    <dbReference type="NCBI Taxonomy" id="1232866"/>
    <lineage>
        <taxon>Bacteria</taxon>
        <taxon>Pseudomonadati</taxon>
        <taxon>Pseudomonadota</taxon>
        <taxon>Betaproteobacteria</taxon>
        <taxon>Burkholderiales</taxon>
        <taxon>Burkholderiaceae</taxon>
        <taxon>Caballeronia</taxon>
    </lineage>
</organism>
<dbReference type="InterPro" id="IPR036388">
    <property type="entry name" value="WH-like_DNA-bd_sf"/>
</dbReference>
<accession>A0A158JMI5</accession>
<dbReference type="Gene3D" id="1.10.10.10">
    <property type="entry name" value="Winged helix-like DNA-binding domain superfamily/Winged helix DNA-binding domain"/>
    <property type="match status" value="1"/>
</dbReference>
<dbReference type="Proteomes" id="UP000054683">
    <property type="component" value="Unassembled WGS sequence"/>
</dbReference>